<feature type="domain" description="Fe2OG dioxygenase" evidence="2">
    <location>
        <begin position="109"/>
        <end position="216"/>
    </location>
</feature>
<reference evidence="3" key="1">
    <citation type="submission" date="2023-03" db="EMBL/GenBank/DDBJ databases">
        <authorList>
            <person name="Steffen K."/>
            <person name="Cardenas P."/>
        </authorList>
    </citation>
    <scope>NUCLEOTIDE SEQUENCE</scope>
</reference>
<dbReference type="Gene3D" id="2.60.120.330">
    <property type="entry name" value="B-lactam Antibiotic, Isopenicillin N Synthase, Chain"/>
    <property type="match status" value="1"/>
</dbReference>
<gene>
    <name evidence="3" type="ORF">GBAR_LOCUS27651</name>
</gene>
<dbReference type="EMBL" id="CASHTH010003857">
    <property type="protein sequence ID" value="CAI8050339.1"/>
    <property type="molecule type" value="Genomic_DNA"/>
</dbReference>
<sequence>MSLARKHWNPQSLNSYRGYYPVVEGVACYKEGIEFSVDLPADDPDVLSDVYMYEANVWPPKDIPGALEFKNYILNYYASMSEVGLTITRMLAIGLGKEEKYFDELFVNKPLSTLRLMHYPVRPQPIPESAKKDGLVLTCLEHTDSTFMALLSTFDYEGLQIMLKDGSWVDVEVRPDCLVMNAGDALIKTTGQFKATRHRVVDYGKERYSRSILYRALLLWRYWPV</sequence>
<comment type="similarity">
    <text evidence="1">Belongs to the iron/ascorbate-dependent oxidoreductase family.</text>
</comment>
<dbReference type="AlphaFoldDB" id="A0AA35TLS5"/>
<dbReference type="InterPro" id="IPR050231">
    <property type="entry name" value="Iron_ascorbate_oxido_reductase"/>
</dbReference>
<dbReference type="InterPro" id="IPR044861">
    <property type="entry name" value="IPNS-like_FE2OG_OXY"/>
</dbReference>
<dbReference type="PANTHER" id="PTHR47990">
    <property type="entry name" value="2-OXOGLUTARATE (2OG) AND FE(II)-DEPENDENT OXYGENASE SUPERFAMILY PROTEIN-RELATED"/>
    <property type="match status" value="1"/>
</dbReference>
<proteinExistence type="inferred from homology"/>
<dbReference type="GO" id="GO:0051213">
    <property type="term" value="F:dioxygenase activity"/>
    <property type="evidence" value="ECO:0007669"/>
    <property type="project" value="UniProtKB-KW"/>
</dbReference>
<keyword evidence="4" id="KW-1185">Reference proteome</keyword>
<dbReference type="SUPFAM" id="SSF51197">
    <property type="entry name" value="Clavaminate synthase-like"/>
    <property type="match status" value="1"/>
</dbReference>
<evidence type="ECO:0000256" key="1">
    <source>
        <dbReference type="RuleBase" id="RU003682"/>
    </source>
</evidence>
<dbReference type="GO" id="GO:0046872">
    <property type="term" value="F:metal ion binding"/>
    <property type="evidence" value="ECO:0007669"/>
    <property type="project" value="UniProtKB-KW"/>
</dbReference>
<keyword evidence="3" id="KW-0223">Dioxygenase</keyword>
<keyword evidence="1" id="KW-0479">Metal-binding</keyword>
<comment type="caution">
    <text evidence="3">The sequence shown here is derived from an EMBL/GenBank/DDBJ whole genome shotgun (WGS) entry which is preliminary data.</text>
</comment>
<dbReference type="InterPro" id="IPR027443">
    <property type="entry name" value="IPNS-like_sf"/>
</dbReference>
<protein>
    <submittedName>
        <fullName evidence="3">2-oxoglutarate-dependent dioxygenase citB</fullName>
    </submittedName>
</protein>
<organism evidence="3 4">
    <name type="scientific">Geodia barretti</name>
    <name type="common">Barrett's horny sponge</name>
    <dbReference type="NCBI Taxonomy" id="519541"/>
    <lineage>
        <taxon>Eukaryota</taxon>
        <taxon>Metazoa</taxon>
        <taxon>Porifera</taxon>
        <taxon>Demospongiae</taxon>
        <taxon>Heteroscleromorpha</taxon>
        <taxon>Tetractinellida</taxon>
        <taxon>Astrophorina</taxon>
        <taxon>Geodiidae</taxon>
        <taxon>Geodia</taxon>
    </lineage>
</organism>
<dbReference type="Proteomes" id="UP001174909">
    <property type="component" value="Unassembled WGS sequence"/>
</dbReference>
<keyword evidence="1" id="KW-0560">Oxidoreductase</keyword>
<accession>A0AA35TLS5</accession>
<name>A0AA35TLS5_GEOBA</name>
<keyword evidence="1" id="KW-0408">Iron</keyword>
<dbReference type="InterPro" id="IPR005123">
    <property type="entry name" value="Oxoglu/Fe-dep_dioxygenase_dom"/>
</dbReference>
<dbReference type="PROSITE" id="PS51471">
    <property type="entry name" value="FE2OG_OXY"/>
    <property type="match status" value="1"/>
</dbReference>
<evidence type="ECO:0000259" key="2">
    <source>
        <dbReference type="PROSITE" id="PS51471"/>
    </source>
</evidence>
<dbReference type="PRINTS" id="PR00682">
    <property type="entry name" value="IPNSYNTHASE"/>
</dbReference>
<evidence type="ECO:0000313" key="4">
    <source>
        <dbReference type="Proteomes" id="UP001174909"/>
    </source>
</evidence>
<dbReference type="Pfam" id="PF03171">
    <property type="entry name" value="2OG-FeII_Oxy"/>
    <property type="match status" value="1"/>
</dbReference>
<evidence type="ECO:0000313" key="3">
    <source>
        <dbReference type="EMBL" id="CAI8050339.1"/>
    </source>
</evidence>